<dbReference type="Proteomes" id="UP000268033">
    <property type="component" value="Unassembled WGS sequence"/>
</dbReference>
<evidence type="ECO:0000313" key="7">
    <source>
        <dbReference type="Proteomes" id="UP000268033"/>
    </source>
</evidence>
<evidence type="ECO:0000256" key="2">
    <source>
        <dbReference type="ARBA" id="ARBA00022801"/>
    </source>
</evidence>
<dbReference type="GO" id="GO:0046872">
    <property type="term" value="F:metal ion binding"/>
    <property type="evidence" value="ECO:0007669"/>
    <property type="project" value="UniProtKB-KW"/>
</dbReference>
<dbReference type="InterPro" id="IPR050884">
    <property type="entry name" value="CNP_phosphodiesterase-III"/>
</dbReference>
<evidence type="ECO:0000313" key="6">
    <source>
        <dbReference type="EMBL" id="ROQ28740.1"/>
    </source>
</evidence>
<keyword evidence="1" id="KW-0479">Metal-binding</keyword>
<evidence type="ECO:0000256" key="3">
    <source>
        <dbReference type="ARBA" id="ARBA00023004"/>
    </source>
</evidence>
<dbReference type="GO" id="GO:0016787">
    <property type="term" value="F:hydrolase activity"/>
    <property type="evidence" value="ECO:0007669"/>
    <property type="project" value="UniProtKB-KW"/>
</dbReference>
<dbReference type="Gene3D" id="3.60.21.10">
    <property type="match status" value="1"/>
</dbReference>
<dbReference type="InterPro" id="IPR029052">
    <property type="entry name" value="Metallo-depent_PP-like"/>
</dbReference>
<dbReference type="RefSeq" id="WP_123421127.1">
    <property type="nucleotide sequence ID" value="NZ_JBLXAC010000001.1"/>
</dbReference>
<dbReference type="InterPro" id="IPR004843">
    <property type="entry name" value="Calcineurin-like_PHP"/>
</dbReference>
<reference evidence="6 7" key="1">
    <citation type="submission" date="2018-11" db="EMBL/GenBank/DDBJ databases">
        <title>Genomic Encyclopedia of Type Strains, Phase IV (KMG-IV): sequencing the most valuable type-strain genomes for metagenomic binning, comparative biology and taxonomic classification.</title>
        <authorList>
            <person name="Goeker M."/>
        </authorList>
    </citation>
    <scope>NUCLEOTIDE SEQUENCE [LARGE SCALE GENOMIC DNA]</scope>
    <source>
        <strain evidence="6 7">DSM 21945</strain>
    </source>
</reference>
<dbReference type="EMBL" id="RJUL01000003">
    <property type="protein sequence ID" value="ROQ28740.1"/>
    <property type="molecule type" value="Genomic_DNA"/>
</dbReference>
<feature type="domain" description="Calcineurin-like phosphoesterase" evidence="5">
    <location>
        <begin position="14"/>
        <end position="192"/>
    </location>
</feature>
<name>A0A3N1PPH7_9GAMM</name>
<accession>A0A3N1PPH7</accession>
<dbReference type="SUPFAM" id="SSF56300">
    <property type="entry name" value="Metallo-dependent phosphatases"/>
    <property type="match status" value="1"/>
</dbReference>
<dbReference type="Pfam" id="PF00149">
    <property type="entry name" value="Metallophos"/>
    <property type="match status" value="1"/>
</dbReference>
<proteinExistence type="inferred from homology"/>
<keyword evidence="3" id="KW-0408">Iron</keyword>
<organism evidence="6 7">
    <name type="scientific">Gallaecimonas pentaromativorans</name>
    <dbReference type="NCBI Taxonomy" id="584787"/>
    <lineage>
        <taxon>Bacteria</taxon>
        <taxon>Pseudomonadati</taxon>
        <taxon>Pseudomonadota</taxon>
        <taxon>Gammaproteobacteria</taxon>
        <taxon>Enterobacterales</taxon>
        <taxon>Gallaecimonadaceae</taxon>
        <taxon>Gallaecimonas</taxon>
    </lineage>
</organism>
<dbReference type="NCBIfam" id="NF008359">
    <property type="entry name" value="PRK11148.1"/>
    <property type="match status" value="1"/>
</dbReference>
<gene>
    <name evidence="6" type="ORF">EDC28_103334</name>
</gene>
<comment type="caution">
    <text evidence="6">The sequence shown here is derived from an EMBL/GenBank/DDBJ whole genome shotgun (WGS) entry which is preliminary data.</text>
</comment>
<evidence type="ECO:0000259" key="5">
    <source>
        <dbReference type="Pfam" id="PF00149"/>
    </source>
</evidence>
<dbReference type="PANTHER" id="PTHR42988:SF2">
    <property type="entry name" value="CYCLIC NUCLEOTIDE PHOSPHODIESTERASE CBUA0032-RELATED"/>
    <property type="match status" value="1"/>
</dbReference>
<sequence length="261" mass="28766">MNLQTLVPEKDILSFWVLTDPHLFKDDSGALMGIPTWQSFAAAQQLLDEGADAWLLTGDLAQDHQPQTYQLLKDALAGRPWFAIPGNHDDPAAMNAVFGEPVKRLRSKHWQVLLLNSHDPGKVSGWLTDAELALIDEAANDDLHTLVVVHHHPLPCGSTWLDQHQLKNGEALLARMAKLPKAKAVLFGHIHQEVDRLAGDVRLLATPSTCVQFMPNSQDFAVDALGPGCRQLKLLPDGNIETRVLRVAPEQFAVDKHASGY</sequence>
<dbReference type="AlphaFoldDB" id="A0A3N1PPH7"/>
<keyword evidence="2" id="KW-0378">Hydrolase</keyword>
<dbReference type="STRING" id="584787.GCA_001247655_00083"/>
<keyword evidence="7" id="KW-1185">Reference proteome</keyword>
<evidence type="ECO:0000256" key="1">
    <source>
        <dbReference type="ARBA" id="ARBA00022723"/>
    </source>
</evidence>
<comment type="similarity">
    <text evidence="4">Belongs to the cyclic nucleotide phosphodiesterase class-III family.</text>
</comment>
<dbReference type="PANTHER" id="PTHR42988">
    <property type="entry name" value="PHOSPHOHYDROLASE"/>
    <property type="match status" value="1"/>
</dbReference>
<evidence type="ECO:0000256" key="4">
    <source>
        <dbReference type="ARBA" id="ARBA00025742"/>
    </source>
</evidence>
<protein>
    <submittedName>
        <fullName evidence="6">Icc protein</fullName>
    </submittedName>
</protein>